<keyword evidence="2" id="KW-1185">Reference proteome</keyword>
<gene>
    <name evidence="1" type="ORF">QFC22_004533</name>
</gene>
<proteinExistence type="predicted"/>
<sequence length="319" mass="35849">MNNHATVDCGHLPFCLAAQKRIKENPEPILSLCSAGSGKKPKYPANFWFWLLYFTIPVTFSCRIAIIETFETIFRGKAVFDPNDDADNAIWAHPLATFIYIACEFLVPTAPFGGFGGGKSVLFWGQKCSRNTVIAKILSVVMGVTFSAKQISSCKQMIIKDLLNQYADCAVADFRGNLAVALHRMAGSTPLRTYFASYLDFLPYHETENGGWKHYRLKLAVRRLIAYGTITLKDNLGDQRHLLGNHLAFLHPFLAFFLGPRGGHMTSNVTSFLTSDTALLSDETGLHGEGWWNHHVMQDSEEKAECARLQAERYMEERR</sequence>
<organism evidence="1 2">
    <name type="scientific">Naganishia vaughanmartiniae</name>
    <dbReference type="NCBI Taxonomy" id="1424756"/>
    <lineage>
        <taxon>Eukaryota</taxon>
        <taxon>Fungi</taxon>
        <taxon>Dikarya</taxon>
        <taxon>Basidiomycota</taxon>
        <taxon>Agaricomycotina</taxon>
        <taxon>Tremellomycetes</taxon>
        <taxon>Filobasidiales</taxon>
        <taxon>Filobasidiaceae</taxon>
        <taxon>Naganishia</taxon>
    </lineage>
</organism>
<accession>A0ACC2X1E4</accession>
<evidence type="ECO:0000313" key="2">
    <source>
        <dbReference type="Proteomes" id="UP001243375"/>
    </source>
</evidence>
<evidence type="ECO:0000313" key="1">
    <source>
        <dbReference type="EMBL" id="KAJ9116876.1"/>
    </source>
</evidence>
<reference evidence="1" key="1">
    <citation type="submission" date="2023-04" db="EMBL/GenBank/DDBJ databases">
        <title>Draft Genome sequencing of Naganishia species isolated from polar environments using Oxford Nanopore Technology.</title>
        <authorList>
            <person name="Leo P."/>
            <person name="Venkateswaran K."/>
        </authorList>
    </citation>
    <scope>NUCLEOTIDE SEQUENCE</scope>
    <source>
        <strain evidence="1">MNA-CCFEE 5425</strain>
    </source>
</reference>
<protein>
    <submittedName>
        <fullName evidence="1">Uncharacterized protein</fullName>
    </submittedName>
</protein>
<dbReference type="Proteomes" id="UP001243375">
    <property type="component" value="Unassembled WGS sequence"/>
</dbReference>
<dbReference type="EMBL" id="JASBWU010000013">
    <property type="protein sequence ID" value="KAJ9116876.1"/>
    <property type="molecule type" value="Genomic_DNA"/>
</dbReference>
<comment type="caution">
    <text evidence="1">The sequence shown here is derived from an EMBL/GenBank/DDBJ whole genome shotgun (WGS) entry which is preliminary data.</text>
</comment>
<name>A0ACC2X1E4_9TREE</name>